<keyword evidence="5" id="KW-0255">Endonuclease</keyword>
<dbReference type="PANTHER" id="PTHR30408:SF12">
    <property type="entry name" value="TYPE I RESTRICTION ENZYME MJAVIII SPECIFICITY SUBUNIT"/>
    <property type="match status" value="1"/>
</dbReference>
<dbReference type="EMBL" id="SYVO01000062">
    <property type="protein sequence ID" value="TKG06195.1"/>
    <property type="molecule type" value="Genomic_DNA"/>
</dbReference>
<keyword evidence="5" id="KW-0540">Nuclease</keyword>
<dbReference type="CDD" id="cd17276">
    <property type="entry name" value="RMtype1_S_Sau1132ORF3780P-TRD1-CR1_like"/>
    <property type="match status" value="1"/>
</dbReference>
<dbReference type="InterPro" id="IPR044946">
    <property type="entry name" value="Restrct_endonuc_typeI_TRD_sf"/>
</dbReference>
<keyword evidence="5" id="KW-0378">Hydrolase</keyword>
<dbReference type="RefSeq" id="WP_102579296.1">
    <property type="nucleotide sequence ID" value="NZ_MCYA01000004.1"/>
</dbReference>
<dbReference type="AlphaFoldDB" id="A0A4U2ERH0"/>
<sequence>MLDMEAINNFSIDKSDWKKVKFGEVVFEPKESVKDPIAEGIEHVVGLEHIDSEDMHLRRSATIEKSTTFTKKFCIGDVLFGRRRAYLKKAAQANFKGICSGDITVMRAKEDILEPDLLPFIVNNDKFFDHAITHSAGGLSPRVKFKDLADYEFYLPTKDKQFELIELLNGALSALNAKNISSRKVESLLKSFQNQYLDKGYYSNRSLLPDDWVMKKIKDFAKVQAGATPLRSNKDYFDNGTTYWVKTLDLNNGEINFSEEKISDKAIQKTSCKVKPINTVLVAMYGGFNQIGRTGILKVEAATNQAISAIEVDESIVLPEYLLHVLNAKLEYWKKVAISSRKDPNITKDDVENFPVPIPPLSTQVHLIKQVNEILNLQKSLNIEKDNFNSFSRVLGAEVF</sequence>
<organism evidence="5 6">
    <name type="scientific">Vibrio lentus</name>
    <dbReference type="NCBI Taxonomy" id="136468"/>
    <lineage>
        <taxon>Bacteria</taxon>
        <taxon>Pseudomonadati</taxon>
        <taxon>Pseudomonadota</taxon>
        <taxon>Gammaproteobacteria</taxon>
        <taxon>Vibrionales</taxon>
        <taxon>Vibrionaceae</taxon>
        <taxon>Vibrio</taxon>
    </lineage>
</organism>
<dbReference type="Gene3D" id="3.90.220.20">
    <property type="entry name" value="DNA methylase specificity domains"/>
    <property type="match status" value="2"/>
</dbReference>
<dbReference type="GO" id="GO:0004519">
    <property type="term" value="F:endonuclease activity"/>
    <property type="evidence" value="ECO:0007669"/>
    <property type="project" value="UniProtKB-KW"/>
</dbReference>
<accession>A0A4U2ERH0</accession>
<comment type="similarity">
    <text evidence="1">Belongs to the type-I restriction system S methylase family.</text>
</comment>
<feature type="domain" description="Type I restriction modification DNA specificity" evidence="4">
    <location>
        <begin position="209"/>
        <end position="368"/>
    </location>
</feature>
<evidence type="ECO:0000256" key="3">
    <source>
        <dbReference type="ARBA" id="ARBA00023125"/>
    </source>
</evidence>
<name>A0A4U2ERH0_9VIBR</name>
<evidence type="ECO:0000313" key="5">
    <source>
        <dbReference type="EMBL" id="TKG06195.1"/>
    </source>
</evidence>
<evidence type="ECO:0000256" key="1">
    <source>
        <dbReference type="ARBA" id="ARBA00010923"/>
    </source>
</evidence>
<proteinExistence type="inferred from homology"/>
<dbReference type="InterPro" id="IPR000055">
    <property type="entry name" value="Restrct_endonuc_typeI_TRD"/>
</dbReference>
<dbReference type="SUPFAM" id="SSF116734">
    <property type="entry name" value="DNA methylase specificity domain"/>
    <property type="match status" value="2"/>
</dbReference>
<comment type="caution">
    <text evidence="5">The sequence shown here is derived from an EMBL/GenBank/DDBJ whole genome shotgun (WGS) entry which is preliminary data.</text>
</comment>
<dbReference type="PANTHER" id="PTHR30408">
    <property type="entry name" value="TYPE-1 RESTRICTION ENZYME ECOKI SPECIFICITY PROTEIN"/>
    <property type="match status" value="1"/>
</dbReference>
<dbReference type="InterPro" id="IPR052021">
    <property type="entry name" value="Type-I_RS_S_subunit"/>
</dbReference>
<protein>
    <submittedName>
        <fullName evidence="5">Type I restriction endonuclease subunit S</fullName>
    </submittedName>
</protein>
<reference evidence="5 6" key="1">
    <citation type="submission" date="2019-04" db="EMBL/GenBank/DDBJ databases">
        <title>A reverse ecology approach based on a biological definition of microbial populations.</title>
        <authorList>
            <person name="Arevalo P."/>
            <person name="Vaninsberghe D."/>
            <person name="Elsherbini J."/>
            <person name="Gore J."/>
            <person name="Polz M."/>
        </authorList>
    </citation>
    <scope>NUCLEOTIDE SEQUENCE [LARGE SCALE GENOMIC DNA]</scope>
    <source>
        <strain evidence="5 6">10N.222.48.A1</strain>
    </source>
</reference>
<keyword evidence="2" id="KW-0680">Restriction system</keyword>
<evidence type="ECO:0000256" key="2">
    <source>
        <dbReference type="ARBA" id="ARBA00022747"/>
    </source>
</evidence>
<gene>
    <name evidence="5" type="ORF">FCV91_17165</name>
</gene>
<evidence type="ECO:0000313" key="6">
    <source>
        <dbReference type="Proteomes" id="UP000305840"/>
    </source>
</evidence>
<dbReference type="GO" id="GO:0003677">
    <property type="term" value="F:DNA binding"/>
    <property type="evidence" value="ECO:0007669"/>
    <property type="project" value="UniProtKB-KW"/>
</dbReference>
<dbReference type="Pfam" id="PF01420">
    <property type="entry name" value="Methylase_S"/>
    <property type="match status" value="1"/>
</dbReference>
<evidence type="ECO:0000259" key="4">
    <source>
        <dbReference type="Pfam" id="PF01420"/>
    </source>
</evidence>
<dbReference type="GO" id="GO:0009307">
    <property type="term" value="P:DNA restriction-modification system"/>
    <property type="evidence" value="ECO:0007669"/>
    <property type="project" value="UniProtKB-KW"/>
</dbReference>
<keyword evidence="3" id="KW-0238">DNA-binding</keyword>
<dbReference type="Proteomes" id="UP000305840">
    <property type="component" value="Unassembled WGS sequence"/>
</dbReference>